<evidence type="ECO:0000313" key="1">
    <source>
        <dbReference type="EMBL" id="EER17235.1"/>
    </source>
</evidence>
<accession>C5KE23</accession>
<dbReference type="EMBL" id="GG672192">
    <property type="protein sequence ID" value="EER17235.1"/>
    <property type="molecule type" value="Genomic_DNA"/>
</dbReference>
<keyword evidence="2" id="KW-1185">Reference proteome</keyword>
<proteinExistence type="predicted"/>
<evidence type="ECO:0000313" key="2">
    <source>
        <dbReference type="Proteomes" id="UP000007800"/>
    </source>
</evidence>
<dbReference type="Proteomes" id="UP000007800">
    <property type="component" value="Unassembled WGS sequence"/>
</dbReference>
<dbReference type="InParanoid" id="C5KE23"/>
<gene>
    <name evidence="1" type="ORF">Pmar_PMAR005756</name>
</gene>
<sequence>MLEEGRSAVSSSLSEEPTPFLAFRVDLAQSWLGRMGLLASFPASASAPQQQQGVVSTPLAASQLEPVCRSREDANLGGKEEQQQPCVCVLEIRSDEGGGDCGGSGMEIEHRSTDVPLLVGRSRQPQLLWQLLKGEYNAVSREHFEIRPIRRDPQGPTEGDARLYAFKLKCLSCNGITLIEGGGGGGGEKPKKHFLSQNDAEVEVYHGDELAIAGLIRFLFIDCINPPASAVGRLVCGHSLHAF</sequence>
<reference evidence="1 2" key="1">
    <citation type="submission" date="2008-07" db="EMBL/GenBank/DDBJ databases">
        <authorList>
            <person name="El-Sayed N."/>
            <person name="Caler E."/>
            <person name="Inman J."/>
            <person name="Amedeo P."/>
            <person name="Hass B."/>
            <person name="Wortman J."/>
        </authorList>
    </citation>
    <scope>NUCLEOTIDE SEQUENCE [LARGE SCALE GENOMIC DNA]</scope>
    <source>
        <strain evidence="2">ATCC 50983 / TXsc</strain>
    </source>
</reference>
<name>C5KE23_PERM5</name>
<evidence type="ECO:0008006" key="3">
    <source>
        <dbReference type="Google" id="ProtNLM"/>
    </source>
</evidence>
<dbReference type="GeneID" id="9053556"/>
<protein>
    <recommendedName>
        <fullName evidence="3">FHA domain-containing protein</fullName>
    </recommendedName>
</protein>
<dbReference type="RefSeq" id="XP_002785439.1">
    <property type="nucleotide sequence ID" value="XM_002785393.1"/>
</dbReference>
<dbReference type="AlphaFoldDB" id="C5KE23"/>
<organism evidence="2">
    <name type="scientific">Perkinsus marinus (strain ATCC 50983 / TXsc)</name>
    <dbReference type="NCBI Taxonomy" id="423536"/>
    <lineage>
        <taxon>Eukaryota</taxon>
        <taxon>Sar</taxon>
        <taxon>Alveolata</taxon>
        <taxon>Perkinsozoa</taxon>
        <taxon>Perkinsea</taxon>
        <taxon>Perkinsida</taxon>
        <taxon>Perkinsidae</taxon>
        <taxon>Perkinsus</taxon>
    </lineage>
</organism>